<dbReference type="AlphaFoldDB" id="A0A517M4B3"/>
<organism evidence="8 9">
    <name type="scientific">Rosistilla ulvae</name>
    <dbReference type="NCBI Taxonomy" id="1930277"/>
    <lineage>
        <taxon>Bacteria</taxon>
        <taxon>Pseudomonadati</taxon>
        <taxon>Planctomycetota</taxon>
        <taxon>Planctomycetia</taxon>
        <taxon>Pirellulales</taxon>
        <taxon>Pirellulaceae</taxon>
        <taxon>Rosistilla</taxon>
    </lineage>
</organism>
<evidence type="ECO:0000313" key="9">
    <source>
        <dbReference type="Proteomes" id="UP000319557"/>
    </source>
</evidence>
<name>A0A517M4B3_9BACT</name>
<dbReference type="InterPro" id="IPR029060">
    <property type="entry name" value="PIN-like_dom_sf"/>
</dbReference>
<dbReference type="PANTHER" id="PTHR33653:SF1">
    <property type="entry name" value="RIBONUCLEASE VAPC2"/>
    <property type="match status" value="1"/>
</dbReference>
<dbReference type="GO" id="GO:0016787">
    <property type="term" value="F:hydrolase activity"/>
    <property type="evidence" value="ECO:0007669"/>
    <property type="project" value="UniProtKB-KW"/>
</dbReference>
<evidence type="ECO:0000256" key="1">
    <source>
        <dbReference type="ARBA" id="ARBA00001946"/>
    </source>
</evidence>
<evidence type="ECO:0000256" key="2">
    <source>
        <dbReference type="ARBA" id="ARBA00022649"/>
    </source>
</evidence>
<accession>A0A517M4B3</accession>
<dbReference type="CDD" id="cd09881">
    <property type="entry name" value="PIN_VapC4-5_FitB-like"/>
    <property type="match status" value="1"/>
</dbReference>
<dbReference type="EMBL" id="CP036261">
    <property type="protein sequence ID" value="QDS89704.1"/>
    <property type="molecule type" value="Genomic_DNA"/>
</dbReference>
<comment type="cofactor">
    <cofactor evidence="1">
        <name>Mg(2+)</name>
        <dbReference type="ChEBI" id="CHEBI:18420"/>
    </cofactor>
</comment>
<evidence type="ECO:0000256" key="4">
    <source>
        <dbReference type="ARBA" id="ARBA00022723"/>
    </source>
</evidence>
<keyword evidence="5" id="KW-0378">Hydrolase</keyword>
<dbReference type="GO" id="GO:0004518">
    <property type="term" value="F:nuclease activity"/>
    <property type="evidence" value="ECO:0007669"/>
    <property type="project" value="UniProtKB-KW"/>
</dbReference>
<keyword evidence="4" id="KW-0479">Metal-binding</keyword>
<dbReference type="KEGG" id="ruv:EC9_39040"/>
<dbReference type="GO" id="GO:0046872">
    <property type="term" value="F:metal ion binding"/>
    <property type="evidence" value="ECO:0007669"/>
    <property type="project" value="UniProtKB-KW"/>
</dbReference>
<keyword evidence="6" id="KW-0460">Magnesium</keyword>
<dbReference type="SUPFAM" id="SSF88723">
    <property type="entry name" value="PIN domain-like"/>
    <property type="match status" value="1"/>
</dbReference>
<keyword evidence="9" id="KW-1185">Reference proteome</keyword>
<sequence length="142" mass="16135">MFLLDTDHVSVLQRATGHSFEQLIRRLQSVPEEDLFLSIVTFHERFRGWTGLIAKAKSDASVVFAYQQLRETLHEFSDVQLADFDDAAANVFASYRSQKIRIGTMDLRIASIAIANDLTLLTRNTVDFVRVPSLRFADWTAA</sequence>
<dbReference type="Proteomes" id="UP000319557">
    <property type="component" value="Chromosome"/>
</dbReference>
<protein>
    <submittedName>
        <fullName evidence="8">PIN domain protein</fullName>
    </submittedName>
</protein>
<comment type="similarity">
    <text evidence="7">Belongs to the PINc/VapC protein family.</text>
</comment>
<dbReference type="InterPro" id="IPR050556">
    <property type="entry name" value="Type_II_TA_system_RNase"/>
</dbReference>
<proteinExistence type="inferred from homology"/>
<keyword evidence="3" id="KW-0540">Nuclease</keyword>
<keyword evidence="2" id="KW-1277">Toxin-antitoxin system</keyword>
<evidence type="ECO:0000256" key="7">
    <source>
        <dbReference type="ARBA" id="ARBA00038093"/>
    </source>
</evidence>
<evidence type="ECO:0000256" key="5">
    <source>
        <dbReference type="ARBA" id="ARBA00022801"/>
    </source>
</evidence>
<evidence type="ECO:0000256" key="3">
    <source>
        <dbReference type="ARBA" id="ARBA00022722"/>
    </source>
</evidence>
<dbReference type="PANTHER" id="PTHR33653">
    <property type="entry name" value="RIBONUCLEASE VAPC2"/>
    <property type="match status" value="1"/>
</dbReference>
<evidence type="ECO:0000256" key="6">
    <source>
        <dbReference type="ARBA" id="ARBA00022842"/>
    </source>
</evidence>
<reference evidence="8 9" key="1">
    <citation type="submission" date="2019-02" db="EMBL/GenBank/DDBJ databases">
        <title>Deep-cultivation of Planctomycetes and their phenomic and genomic characterization uncovers novel biology.</title>
        <authorList>
            <person name="Wiegand S."/>
            <person name="Jogler M."/>
            <person name="Boedeker C."/>
            <person name="Pinto D."/>
            <person name="Vollmers J."/>
            <person name="Rivas-Marin E."/>
            <person name="Kohn T."/>
            <person name="Peeters S.H."/>
            <person name="Heuer A."/>
            <person name="Rast P."/>
            <person name="Oberbeckmann S."/>
            <person name="Bunk B."/>
            <person name="Jeske O."/>
            <person name="Meyerdierks A."/>
            <person name="Storesund J.E."/>
            <person name="Kallscheuer N."/>
            <person name="Luecker S."/>
            <person name="Lage O.M."/>
            <person name="Pohl T."/>
            <person name="Merkel B.J."/>
            <person name="Hornburger P."/>
            <person name="Mueller R.-W."/>
            <person name="Bruemmer F."/>
            <person name="Labrenz M."/>
            <person name="Spormann A.M."/>
            <person name="Op den Camp H."/>
            <person name="Overmann J."/>
            <person name="Amann R."/>
            <person name="Jetten M.S.M."/>
            <person name="Mascher T."/>
            <person name="Medema M.H."/>
            <person name="Devos D.P."/>
            <person name="Kaster A.-K."/>
            <person name="Ovreas L."/>
            <person name="Rohde M."/>
            <person name="Galperin M.Y."/>
            <person name="Jogler C."/>
        </authorList>
    </citation>
    <scope>NUCLEOTIDE SEQUENCE [LARGE SCALE GENOMIC DNA]</scope>
    <source>
        <strain evidence="8 9">EC9</strain>
    </source>
</reference>
<evidence type="ECO:0000313" key="8">
    <source>
        <dbReference type="EMBL" id="QDS89704.1"/>
    </source>
</evidence>
<dbReference type="Gene3D" id="3.40.50.1010">
    <property type="entry name" value="5'-nuclease"/>
    <property type="match status" value="1"/>
</dbReference>
<gene>
    <name evidence="8" type="ORF">EC9_39040</name>
</gene>